<dbReference type="OrthoDB" id="3256901at2759"/>
<dbReference type="Proteomes" id="UP000308652">
    <property type="component" value="Unassembled WGS sequence"/>
</dbReference>
<dbReference type="AlphaFoldDB" id="A0A5C3LVJ6"/>
<evidence type="ECO:0000313" key="2">
    <source>
        <dbReference type="Proteomes" id="UP000308652"/>
    </source>
</evidence>
<keyword evidence="2" id="KW-1185">Reference proteome</keyword>
<sequence>MAGLVMSELASEYDEMGMHFRKRLEEHYNGELYSLKSHTRASFLSAAGLPSPRPLSEEQQRMIATYYSYAHATGEHAVKLLTRKIAKGEYGQGLGKQIENVLGEAKVLVDMPR</sequence>
<protein>
    <submittedName>
        <fullName evidence="1">Uncharacterized protein</fullName>
    </submittedName>
</protein>
<gene>
    <name evidence="1" type="ORF">BDQ12DRAFT_667334</name>
</gene>
<evidence type="ECO:0000313" key="1">
    <source>
        <dbReference type="EMBL" id="TFK37134.1"/>
    </source>
</evidence>
<dbReference type="EMBL" id="ML213610">
    <property type="protein sequence ID" value="TFK37134.1"/>
    <property type="molecule type" value="Genomic_DNA"/>
</dbReference>
<reference evidence="1 2" key="1">
    <citation type="journal article" date="2019" name="Nat. Ecol. Evol.">
        <title>Megaphylogeny resolves global patterns of mushroom evolution.</title>
        <authorList>
            <person name="Varga T."/>
            <person name="Krizsan K."/>
            <person name="Foldi C."/>
            <person name="Dima B."/>
            <person name="Sanchez-Garcia M."/>
            <person name="Sanchez-Ramirez S."/>
            <person name="Szollosi G.J."/>
            <person name="Szarkandi J.G."/>
            <person name="Papp V."/>
            <person name="Albert L."/>
            <person name="Andreopoulos W."/>
            <person name="Angelini C."/>
            <person name="Antonin V."/>
            <person name="Barry K.W."/>
            <person name="Bougher N.L."/>
            <person name="Buchanan P."/>
            <person name="Buyck B."/>
            <person name="Bense V."/>
            <person name="Catcheside P."/>
            <person name="Chovatia M."/>
            <person name="Cooper J."/>
            <person name="Damon W."/>
            <person name="Desjardin D."/>
            <person name="Finy P."/>
            <person name="Geml J."/>
            <person name="Haridas S."/>
            <person name="Hughes K."/>
            <person name="Justo A."/>
            <person name="Karasinski D."/>
            <person name="Kautmanova I."/>
            <person name="Kiss B."/>
            <person name="Kocsube S."/>
            <person name="Kotiranta H."/>
            <person name="LaButti K.M."/>
            <person name="Lechner B.E."/>
            <person name="Liimatainen K."/>
            <person name="Lipzen A."/>
            <person name="Lukacs Z."/>
            <person name="Mihaltcheva S."/>
            <person name="Morgado L.N."/>
            <person name="Niskanen T."/>
            <person name="Noordeloos M.E."/>
            <person name="Ohm R.A."/>
            <person name="Ortiz-Santana B."/>
            <person name="Ovrebo C."/>
            <person name="Racz N."/>
            <person name="Riley R."/>
            <person name="Savchenko A."/>
            <person name="Shiryaev A."/>
            <person name="Soop K."/>
            <person name="Spirin V."/>
            <person name="Szebenyi C."/>
            <person name="Tomsovsky M."/>
            <person name="Tulloss R.E."/>
            <person name="Uehling J."/>
            <person name="Grigoriev I.V."/>
            <person name="Vagvolgyi C."/>
            <person name="Papp T."/>
            <person name="Martin F.M."/>
            <person name="Miettinen O."/>
            <person name="Hibbett D.S."/>
            <person name="Nagy L.G."/>
        </authorList>
    </citation>
    <scope>NUCLEOTIDE SEQUENCE [LARGE SCALE GENOMIC DNA]</scope>
    <source>
        <strain evidence="1 2">CBS 166.37</strain>
    </source>
</reference>
<organism evidence="1 2">
    <name type="scientific">Crucibulum laeve</name>
    <dbReference type="NCBI Taxonomy" id="68775"/>
    <lineage>
        <taxon>Eukaryota</taxon>
        <taxon>Fungi</taxon>
        <taxon>Dikarya</taxon>
        <taxon>Basidiomycota</taxon>
        <taxon>Agaricomycotina</taxon>
        <taxon>Agaricomycetes</taxon>
        <taxon>Agaricomycetidae</taxon>
        <taxon>Agaricales</taxon>
        <taxon>Agaricineae</taxon>
        <taxon>Nidulariaceae</taxon>
        <taxon>Crucibulum</taxon>
    </lineage>
</organism>
<accession>A0A5C3LVJ6</accession>
<name>A0A5C3LVJ6_9AGAR</name>
<proteinExistence type="predicted"/>